<dbReference type="AlphaFoldDB" id="W2D397"/>
<evidence type="ECO:0000313" key="1">
    <source>
        <dbReference type="EMBL" id="ETK13271.1"/>
    </source>
</evidence>
<dbReference type="PATRIC" id="fig|1411915.3.peg.163"/>
<protein>
    <recommendedName>
        <fullName evidence="3">Mobilization protein</fullName>
    </recommendedName>
</protein>
<evidence type="ECO:0000313" key="2">
    <source>
        <dbReference type="Proteomes" id="UP000034980"/>
    </source>
</evidence>
<dbReference type="EMBL" id="AYYF01000681">
    <property type="protein sequence ID" value="ETK13271.1"/>
    <property type="molecule type" value="Genomic_DNA"/>
</dbReference>
<proteinExistence type="predicted"/>
<reference evidence="1 2" key="1">
    <citation type="submission" date="2013-11" db="EMBL/GenBank/DDBJ databases">
        <title>Single cell genomics of uncultured Tannerella BU063 (oral taxon 286).</title>
        <authorList>
            <person name="Beall C.J."/>
            <person name="Campbell A.G."/>
            <person name="Griffen A.L."/>
            <person name="Podar M."/>
            <person name="Leys E.J."/>
        </authorList>
    </citation>
    <scope>NUCLEOTIDE SEQUENCE [LARGE SCALE GENOMIC DNA]</scope>
    <source>
        <strain evidence="1">Cell 8/11</strain>
    </source>
</reference>
<evidence type="ECO:0008006" key="3">
    <source>
        <dbReference type="Google" id="ProtNLM"/>
    </source>
</evidence>
<name>W2D397_9BACT</name>
<comment type="caution">
    <text evidence="1">The sequence shown here is derived from an EMBL/GenBank/DDBJ whole genome shotgun (WGS) entry which is preliminary data.</text>
</comment>
<sequence length="116" mass="13326">MDFEAFAFRINEEALPELLDAYNVKKKAVGRPKREKFDAYRDITEAQHRKALEAAFAEKEAYGYQELADALRKAYASVGVSLSGNKVVSLITTLKNKRMIEQKQGKKYSFLPDFHY</sequence>
<dbReference type="Proteomes" id="UP000034980">
    <property type="component" value="Unassembled WGS sequence"/>
</dbReference>
<accession>W2D397</accession>
<gene>
    <name evidence="1" type="ORF">T235_03640</name>
</gene>
<organism evidence="1 2">
    <name type="scientific">Tannerella sp. oral taxon BU063 isolate Cell 8/11</name>
    <dbReference type="NCBI Taxonomy" id="1411915"/>
    <lineage>
        <taxon>Bacteria</taxon>
        <taxon>Pseudomonadati</taxon>
        <taxon>Bacteroidota</taxon>
        <taxon>Bacteroidia</taxon>
        <taxon>Bacteroidales</taxon>
        <taxon>Tannerellaceae</taxon>
        <taxon>Tannerella</taxon>
    </lineage>
</organism>